<dbReference type="Proteomes" id="UP000235371">
    <property type="component" value="Unassembled WGS sequence"/>
</dbReference>
<evidence type="ECO:0000313" key="3">
    <source>
        <dbReference type="Proteomes" id="UP000235371"/>
    </source>
</evidence>
<accession>A0A2J6TC18</accession>
<keyword evidence="3" id="KW-1185">Reference proteome</keyword>
<dbReference type="AlphaFoldDB" id="A0A2J6TC18"/>
<sequence length="163" mass="17612">MPPPKHRAMSIENEFGDGEAGFRNDSDSIYENEVLSTYSDSDADNSVRGSEAGAKGMVVNLTEVDLRATRQNRQQGPSEGLPVPSTISRKDTSAADSIDLQILAEKPNELALAGQDNEREHGRRSPKRRLGIRRYSSPDPIPIAITNNPPPPPPGFSYGADAA</sequence>
<evidence type="ECO:0000313" key="2">
    <source>
        <dbReference type="EMBL" id="PMD60575.1"/>
    </source>
</evidence>
<feature type="region of interest" description="Disordered" evidence="1">
    <location>
        <begin position="1"/>
        <end position="25"/>
    </location>
</feature>
<dbReference type="RefSeq" id="XP_024737479.1">
    <property type="nucleotide sequence ID" value="XM_024872389.1"/>
</dbReference>
<proteinExistence type="predicted"/>
<reference evidence="2 3" key="1">
    <citation type="submission" date="2016-04" db="EMBL/GenBank/DDBJ databases">
        <title>A degradative enzymes factory behind the ericoid mycorrhizal symbiosis.</title>
        <authorList>
            <consortium name="DOE Joint Genome Institute"/>
            <person name="Martino E."/>
            <person name="Morin E."/>
            <person name="Grelet G."/>
            <person name="Kuo A."/>
            <person name="Kohler A."/>
            <person name="Daghino S."/>
            <person name="Barry K."/>
            <person name="Choi C."/>
            <person name="Cichocki N."/>
            <person name="Clum A."/>
            <person name="Copeland A."/>
            <person name="Hainaut M."/>
            <person name="Haridas S."/>
            <person name="Labutti K."/>
            <person name="Lindquist E."/>
            <person name="Lipzen A."/>
            <person name="Khouja H.-R."/>
            <person name="Murat C."/>
            <person name="Ohm R."/>
            <person name="Olson A."/>
            <person name="Spatafora J."/>
            <person name="Veneault-Fourrey C."/>
            <person name="Henrissat B."/>
            <person name="Grigoriev I."/>
            <person name="Martin F."/>
            <person name="Perotto S."/>
        </authorList>
    </citation>
    <scope>NUCLEOTIDE SEQUENCE [LARGE SCALE GENOMIC DNA]</scope>
    <source>
        <strain evidence="2 3">E</strain>
    </source>
</reference>
<evidence type="ECO:0000256" key="1">
    <source>
        <dbReference type="SAM" id="MobiDB-lite"/>
    </source>
</evidence>
<gene>
    <name evidence="2" type="ORF">K444DRAFT_386140</name>
</gene>
<protein>
    <submittedName>
        <fullName evidence="2">Uncharacterized protein</fullName>
    </submittedName>
</protein>
<dbReference type="InParanoid" id="A0A2J6TC18"/>
<feature type="region of interest" description="Disordered" evidence="1">
    <location>
        <begin position="108"/>
        <end position="163"/>
    </location>
</feature>
<name>A0A2J6TC18_9HELO</name>
<dbReference type="EMBL" id="KZ613788">
    <property type="protein sequence ID" value="PMD60575.1"/>
    <property type="molecule type" value="Genomic_DNA"/>
</dbReference>
<feature type="region of interest" description="Disordered" evidence="1">
    <location>
        <begin position="68"/>
        <end position="94"/>
    </location>
</feature>
<dbReference type="GeneID" id="36580470"/>
<organism evidence="2 3">
    <name type="scientific">Hyaloscypha bicolor E</name>
    <dbReference type="NCBI Taxonomy" id="1095630"/>
    <lineage>
        <taxon>Eukaryota</taxon>
        <taxon>Fungi</taxon>
        <taxon>Dikarya</taxon>
        <taxon>Ascomycota</taxon>
        <taxon>Pezizomycotina</taxon>
        <taxon>Leotiomycetes</taxon>
        <taxon>Helotiales</taxon>
        <taxon>Hyaloscyphaceae</taxon>
        <taxon>Hyaloscypha</taxon>
        <taxon>Hyaloscypha bicolor</taxon>
    </lineage>
</organism>